<sequence length="409" mass="44625">MKLLTILTIISIALVSCQPGKEEKKEITALKQIESPTGNNASLPYLIKGGDSRLYMSWVEKRDSGWIDLKYSILSGDSWSAPELIASGNDWFVNWADYPMMAVDNQGNMIAHFPAKSSSGTYSYDVNVVYKPVGGEWSQPVIPHNDGTPTEHGFVTMLPKNDGTFLLSWLDGRNTGGGDHDSHDSHGGGGAMTIRTATLDMTGNLTQEAELDSKVCDCCQTGGAMTLNGPVIVYRDRSEEEMRDMSFVRFVGNDWSEPQKVNSDGWKIAGCPVNGPRIAAYENTTATAWFTAAEGIAKVKVAFMDDSGESFQEPIIVDDSVSVGRVDIVMIDNQSAYVSWLDLEGETPFIKFRKVSRDGSLEKPVVVSETSASRGSGFPQMEVIDGELFFAWTNVGEEGNSVSLSQFSL</sequence>
<dbReference type="RefSeq" id="WP_089357387.1">
    <property type="nucleotide sequence ID" value="NZ_FZPD01000004.1"/>
</dbReference>
<protein>
    <recommendedName>
        <fullName evidence="3">BNR repeat-like domain-containing protein</fullName>
    </recommendedName>
</protein>
<dbReference type="InterPro" id="IPR036278">
    <property type="entry name" value="Sialidase_sf"/>
</dbReference>
<dbReference type="EMBL" id="FZPD01000004">
    <property type="protein sequence ID" value="SNT18212.1"/>
    <property type="molecule type" value="Genomic_DNA"/>
</dbReference>
<gene>
    <name evidence="1" type="ORF">SAMN05421640_2703</name>
</gene>
<keyword evidence="2" id="KW-1185">Reference proteome</keyword>
<evidence type="ECO:0000313" key="2">
    <source>
        <dbReference type="Proteomes" id="UP000198393"/>
    </source>
</evidence>
<dbReference type="SUPFAM" id="SSF50939">
    <property type="entry name" value="Sialidases"/>
    <property type="match status" value="1"/>
</dbReference>
<dbReference type="PROSITE" id="PS51257">
    <property type="entry name" value="PROKAR_LIPOPROTEIN"/>
    <property type="match status" value="1"/>
</dbReference>
<dbReference type="AlphaFoldDB" id="A0A239KKJ2"/>
<evidence type="ECO:0008006" key="3">
    <source>
        <dbReference type="Google" id="ProtNLM"/>
    </source>
</evidence>
<dbReference type="Proteomes" id="UP000198393">
    <property type="component" value="Unassembled WGS sequence"/>
</dbReference>
<organism evidence="1 2">
    <name type="scientific">Ekhidna lutea</name>
    <dbReference type="NCBI Taxonomy" id="447679"/>
    <lineage>
        <taxon>Bacteria</taxon>
        <taxon>Pseudomonadati</taxon>
        <taxon>Bacteroidota</taxon>
        <taxon>Cytophagia</taxon>
        <taxon>Cytophagales</taxon>
        <taxon>Reichenbachiellaceae</taxon>
        <taxon>Ekhidna</taxon>
    </lineage>
</organism>
<dbReference type="OrthoDB" id="9764969at2"/>
<proteinExistence type="predicted"/>
<evidence type="ECO:0000313" key="1">
    <source>
        <dbReference type="EMBL" id="SNT18212.1"/>
    </source>
</evidence>
<reference evidence="1 2" key="1">
    <citation type="submission" date="2017-06" db="EMBL/GenBank/DDBJ databases">
        <authorList>
            <person name="Kim H.J."/>
            <person name="Triplett B.A."/>
        </authorList>
    </citation>
    <scope>NUCLEOTIDE SEQUENCE [LARGE SCALE GENOMIC DNA]</scope>
    <source>
        <strain evidence="1 2">DSM 19307</strain>
    </source>
</reference>
<name>A0A239KKJ2_EKHLU</name>
<accession>A0A239KKJ2</accession>